<evidence type="ECO:0000259" key="3">
    <source>
        <dbReference type="PROSITE" id="PS51371"/>
    </source>
</evidence>
<dbReference type="Gene3D" id="3.10.580.10">
    <property type="entry name" value="CBS-domain"/>
    <property type="match status" value="1"/>
</dbReference>
<dbReference type="AlphaFoldDB" id="I4C687"/>
<protein>
    <submittedName>
        <fullName evidence="4">Putative signal-transduction protein containing cAMP-binding and CBS domains</fullName>
    </submittedName>
</protein>
<dbReference type="SUPFAM" id="SSF54631">
    <property type="entry name" value="CBS-domain pair"/>
    <property type="match status" value="1"/>
</dbReference>
<evidence type="ECO:0000313" key="5">
    <source>
        <dbReference type="Proteomes" id="UP000006055"/>
    </source>
</evidence>
<keyword evidence="5" id="KW-1185">Reference proteome</keyword>
<dbReference type="Proteomes" id="UP000006055">
    <property type="component" value="Chromosome"/>
</dbReference>
<dbReference type="KEGG" id="dti:Desti_2394"/>
<dbReference type="InterPro" id="IPR046342">
    <property type="entry name" value="CBS_dom_sf"/>
</dbReference>
<keyword evidence="1 2" id="KW-0129">CBS domain</keyword>
<sequence>MKISEIMTPTVLVLDDNASLTEAAQKMKKLDVGFLVVTARDSISGLLTDRDIVVRGIAEKKDLNKTKVRDIMSQNPVTCDKEDTVEKLAQLFSNHKIRRVIVTDRSQKAVGIVSLGDLAVKTEDSDMFLDVFKSITEAGRAQMHRERKKAPEASERIPV</sequence>
<dbReference type="STRING" id="706587.Desti_2394"/>
<name>I4C687_DESTA</name>
<accession>I4C687</accession>
<feature type="domain" description="CBS" evidence="3">
    <location>
        <begin position="7"/>
        <end position="63"/>
    </location>
</feature>
<dbReference type="EMBL" id="CP003360">
    <property type="protein sequence ID" value="AFM25078.1"/>
    <property type="molecule type" value="Genomic_DNA"/>
</dbReference>
<evidence type="ECO:0000313" key="4">
    <source>
        <dbReference type="EMBL" id="AFM25078.1"/>
    </source>
</evidence>
<evidence type="ECO:0000256" key="1">
    <source>
        <dbReference type="ARBA" id="ARBA00023122"/>
    </source>
</evidence>
<dbReference type="Pfam" id="PF00571">
    <property type="entry name" value="CBS"/>
    <property type="match status" value="2"/>
</dbReference>
<reference evidence="5" key="1">
    <citation type="submission" date="2012-06" db="EMBL/GenBank/DDBJ databases">
        <title>Complete sequence of chromosome of Desulfomonile tiedjei DSM 6799.</title>
        <authorList>
            <person name="Lucas S."/>
            <person name="Copeland A."/>
            <person name="Lapidus A."/>
            <person name="Glavina del Rio T."/>
            <person name="Dalin E."/>
            <person name="Tice H."/>
            <person name="Bruce D."/>
            <person name="Goodwin L."/>
            <person name="Pitluck S."/>
            <person name="Peters L."/>
            <person name="Ovchinnikova G."/>
            <person name="Zeytun A."/>
            <person name="Lu M."/>
            <person name="Kyrpides N."/>
            <person name="Mavromatis K."/>
            <person name="Ivanova N."/>
            <person name="Brettin T."/>
            <person name="Detter J.C."/>
            <person name="Han C."/>
            <person name="Larimer F."/>
            <person name="Land M."/>
            <person name="Hauser L."/>
            <person name="Markowitz V."/>
            <person name="Cheng J.-F."/>
            <person name="Hugenholtz P."/>
            <person name="Woyke T."/>
            <person name="Wu D."/>
            <person name="Spring S."/>
            <person name="Schroeder M."/>
            <person name="Brambilla E."/>
            <person name="Klenk H.-P."/>
            <person name="Eisen J.A."/>
        </authorList>
    </citation>
    <scope>NUCLEOTIDE SEQUENCE [LARGE SCALE GENOMIC DNA]</scope>
    <source>
        <strain evidence="5">ATCC 49306 / DSM 6799 / DCB-1</strain>
    </source>
</reference>
<dbReference type="InterPro" id="IPR000644">
    <property type="entry name" value="CBS_dom"/>
</dbReference>
<dbReference type="PROSITE" id="PS51371">
    <property type="entry name" value="CBS"/>
    <property type="match status" value="2"/>
</dbReference>
<dbReference type="HOGENOM" id="CLU_040681_12_0_7"/>
<dbReference type="SMART" id="SM00116">
    <property type="entry name" value="CBS"/>
    <property type="match status" value="2"/>
</dbReference>
<feature type="domain" description="CBS" evidence="3">
    <location>
        <begin position="72"/>
        <end position="131"/>
    </location>
</feature>
<dbReference type="PANTHER" id="PTHR43080:SF2">
    <property type="entry name" value="CBS DOMAIN-CONTAINING PROTEIN"/>
    <property type="match status" value="1"/>
</dbReference>
<evidence type="ECO:0000256" key="2">
    <source>
        <dbReference type="PROSITE-ProRule" id="PRU00703"/>
    </source>
</evidence>
<gene>
    <name evidence="4" type="ordered locus">Desti_2394</name>
</gene>
<dbReference type="CDD" id="cd04622">
    <property type="entry name" value="CBS_pair_HRP1_like"/>
    <property type="match status" value="1"/>
</dbReference>
<dbReference type="InterPro" id="IPR051257">
    <property type="entry name" value="Diverse_CBS-Domain"/>
</dbReference>
<proteinExistence type="predicted"/>
<organism evidence="4 5">
    <name type="scientific">Desulfomonile tiedjei (strain ATCC 49306 / DSM 6799 / DCB-1)</name>
    <dbReference type="NCBI Taxonomy" id="706587"/>
    <lineage>
        <taxon>Bacteria</taxon>
        <taxon>Pseudomonadati</taxon>
        <taxon>Thermodesulfobacteriota</taxon>
        <taxon>Desulfomonilia</taxon>
        <taxon>Desulfomonilales</taxon>
        <taxon>Desulfomonilaceae</taxon>
        <taxon>Desulfomonile</taxon>
    </lineage>
</organism>
<dbReference type="OrthoDB" id="9802114at2"/>
<dbReference type="PANTHER" id="PTHR43080">
    <property type="entry name" value="CBS DOMAIN-CONTAINING PROTEIN CBSX3, MITOCHONDRIAL"/>
    <property type="match status" value="1"/>
</dbReference>
<dbReference type="eggNOG" id="COG0517">
    <property type="taxonomic scope" value="Bacteria"/>
</dbReference>
<dbReference type="RefSeq" id="WP_014810221.1">
    <property type="nucleotide sequence ID" value="NC_018025.1"/>
</dbReference>